<dbReference type="Proteomes" id="UP000195975">
    <property type="component" value="Unassembled WGS sequence"/>
</dbReference>
<evidence type="ECO:0000313" key="3">
    <source>
        <dbReference type="Proteomes" id="UP000195975"/>
    </source>
</evidence>
<name>A0A9Q5X9E4_9BACT</name>
<dbReference type="EMBL" id="NFIJ01000001">
    <property type="protein sequence ID" value="OUO07221.1"/>
    <property type="molecule type" value="Genomic_DNA"/>
</dbReference>
<proteinExistence type="predicted"/>
<organism evidence="2 3">
    <name type="scientific">Parabacteroides johnsonii</name>
    <dbReference type="NCBI Taxonomy" id="387661"/>
    <lineage>
        <taxon>Bacteria</taxon>
        <taxon>Pseudomonadati</taxon>
        <taxon>Bacteroidota</taxon>
        <taxon>Bacteroidia</taxon>
        <taxon>Bacteroidales</taxon>
        <taxon>Tannerellaceae</taxon>
        <taxon>Parabacteroides</taxon>
    </lineage>
</organism>
<evidence type="ECO:0000256" key="1">
    <source>
        <dbReference type="SAM" id="MobiDB-lite"/>
    </source>
</evidence>
<protein>
    <submittedName>
        <fullName evidence="2">Uncharacterized protein</fullName>
    </submittedName>
</protein>
<dbReference type="AlphaFoldDB" id="A0A9Q5X9E4"/>
<gene>
    <name evidence="2" type="ORF">B5F96_00685</name>
</gene>
<feature type="region of interest" description="Disordered" evidence="1">
    <location>
        <begin position="38"/>
        <end position="66"/>
    </location>
</feature>
<evidence type="ECO:0000313" key="2">
    <source>
        <dbReference type="EMBL" id="OUO07221.1"/>
    </source>
</evidence>
<accession>A0A9Q5X9E4</accession>
<reference evidence="3" key="1">
    <citation type="submission" date="2017-04" db="EMBL/GenBank/DDBJ databases">
        <title>Function of individual gut microbiota members based on whole genome sequencing of pure cultures obtained from chicken caecum.</title>
        <authorList>
            <person name="Medvecky M."/>
            <person name="Cejkova D."/>
            <person name="Polansky O."/>
            <person name="Karasova D."/>
            <person name="Kubasova T."/>
            <person name="Cizek A."/>
            <person name="Rychlik I."/>
        </authorList>
    </citation>
    <scope>NUCLEOTIDE SEQUENCE [LARGE SCALE GENOMIC DNA]</scope>
    <source>
        <strain evidence="3">An42</strain>
    </source>
</reference>
<feature type="compositionally biased region" description="Polar residues" evidence="1">
    <location>
        <begin position="38"/>
        <end position="49"/>
    </location>
</feature>
<sequence>MRVCQIDITGRRQRRRAQTDADILIISKINLRPSVYSASSASGNINLTPPQGDFDTLSDWEAKRAK</sequence>
<comment type="caution">
    <text evidence="2">The sequence shown here is derived from an EMBL/GenBank/DDBJ whole genome shotgun (WGS) entry which is preliminary data.</text>
</comment>